<dbReference type="EMBL" id="FOPI01000017">
    <property type="protein sequence ID" value="SFG39856.1"/>
    <property type="molecule type" value="Genomic_DNA"/>
</dbReference>
<keyword evidence="1" id="KW-0472">Membrane</keyword>
<proteinExistence type="predicted"/>
<evidence type="ECO:0000313" key="2">
    <source>
        <dbReference type="EMBL" id="SFG39856.1"/>
    </source>
</evidence>
<keyword evidence="1" id="KW-1133">Transmembrane helix</keyword>
<feature type="transmembrane region" description="Helical" evidence="1">
    <location>
        <begin position="103"/>
        <end position="121"/>
    </location>
</feature>
<evidence type="ECO:0000313" key="3">
    <source>
        <dbReference type="Proteomes" id="UP000182635"/>
    </source>
</evidence>
<protein>
    <submittedName>
        <fullName evidence="2">Uncharacterized protein</fullName>
    </submittedName>
</protein>
<dbReference type="AlphaFoldDB" id="A0A1I2RQ15"/>
<dbReference type="Pfam" id="PF09997">
    <property type="entry name" value="DUF2238"/>
    <property type="match status" value="1"/>
</dbReference>
<accession>A0A1I2RQ15</accession>
<name>A0A1I2RQ15_9LACO</name>
<organism evidence="2 3">
    <name type="scientific">Ligilactobacillus ruminis DSM 20403 = NBRC 102161</name>
    <dbReference type="NCBI Taxonomy" id="1423798"/>
    <lineage>
        <taxon>Bacteria</taxon>
        <taxon>Bacillati</taxon>
        <taxon>Bacillota</taxon>
        <taxon>Bacilli</taxon>
        <taxon>Lactobacillales</taxon>
        <taxon>Lactobacillaceae</taxon>
        <taxon>Ligilactobacillus</taxon>
    </lineage>
</organism>
<dbReference type="Proteomes" id="UP000182635">
    <property type="component" value="Unassembled WGS sequence"/>
</dbReference>
<feature type="transmembrane region" description="Helical" evidence="1">
    <location>
        <begin position="71"/>
        <end position="91"/>
    </location>
</feature>
<reference evidence="3" key="1">
    <citation type="submission" date="2016-10" db="EMBL/GenBank/DDBJ databases">
        <authorList>
            <person name="Varghese N."/>
            <person name="Submissions S."/>
        </authorList>
    </citation>
    <scope>NUCLEOTIDE SEQUENCE [LARGE SCALE GENOMIC DNA]</scope>
    <source>
        <strain evidence="3">DSM 20403</strain>
    </source>
</reference>
<evidence type="ECO:0000256" key="1">
    <source>
        <dbReference type="SAM" id="Phobius"/>
    </source>
</evidence>
<dbReference type="OrthoDB" id="4966203at2"/>
<feature type="transmembrane region" description="Helical" evidence="1">
    <location>
        <begin position="133"/>
        <end position="151"/>
    </location>
</feature>
<feature type="transmembrane region" description="Helical" evidence="1">
    <location>
        <begin position="185"/>
        <end position="203"/>
    </location>
</feature>
<dbReference type="InterPro" id="IPR014509">
    <property type="entry name" value="YjdF-like"/>
</dbReference>
<dbReference type="RefSeq" id="WP_046922847.1">
    <property type="nucleotide sequence ID" value="NZ_AYYL01000047.1"/>
</dbReference>
<gene>
    <name evidence="2" type="ORF">SAMN02910432_01200</name>
</gene>
<keyword evidence="1" id="KW-0812">Transmembrane</keyword>
<feature type="transmembrane region" description="Helical" evidence="1">
    <location>
        <begin position="39"/>
        <end position="59"/>
    </location>
</feature>
<sequence>MKKATDCGLAAIVLMMLFSLVLTAKDVFLATVPKNKNAALFLCLEIVLGIVIVCLPKIISVKFDLYLPPMIYGFFLLFIFGAIYLGTIYHFYRIPYWDKGLHLISGALLASFALSLFGALIPKEQQELPPGFISLYATAFAMMCGVLWEFYEFTCDSFGMNLQRYMANGHMLVGRAALMDTMGDLIADFIGAVLFAAVAFVQIKKNDSWMQKFFFHKN</sequence>